<dbReference type="Pfam" id="PF05685">
    <property type="entry name" value="Uma2"/>
    <property type="match status" value="1"/>
</dbReference>
<evidence type="ECO:0000313" key="2">
    <source>
        <dbReference type="EMBL" id="ACK64195.1"/>
    </source>
</evidence>
<proteinExistence type="predicted"/>
<dbReference type="InterPro" id="IPR012296">
    <property type="entry name" value="Nuclease_put_TT1808"/>
</dbReference>
<dbReference type="Gene3D" id="3.90.1570.10">
    <property type="entry name" value="tt1808, chain A"/>
    <property type="match status" value="1"/>
</dbReference>
<accession>B7K0P1</accession>
<keyword evidence="3" id="KW-1185">Reference proteome</keyword>
<reference evidence="3" key="1">
    <citation type="journal article" date="2011" name="MBio">
        <title>Novel metabolic attributes of the genus Cyanothece, comprising a group of unicellular nitrogen-fixing Cyanobacteria.</title>
        <authorList>
            <person name="Bandyopadhyay A."/>
            <person name="Elvitigala T."/>
            <person name="Welsh E."/>
            <person name="Stockel J."/>
            <person name="Liberton M."/>
            <person name="Min H."/>
            <person name="Sherman L.A."/>
            <person name="Pakrasi H.B."/>
        </authorList>
    </citation>
    <scope>NUCLEOTIDE SEQUENCE [LARGE SCALE GENOMIC DNA]</scope>
    <source>
        <strain evidence="3">PCC 8801</strain>
    </source>
</reference>
<dbReference type="HOGENOM" id="CLU_098557_0_0_3"/>
<dbReference type="KEGG" id="cyp:PCC8801_0089"/>
<dbReference type="CDD" id="cd06260">
    <property type="entry name" value="DUF820-like"/>
    <property type="match status" value="1"/>
</dbReference>
<evidence type="ECO:0000313" key="3">
    <source>
        <dbReference type="Proteomes" id="UP000008204"/>
    </source>
</evidence>
<evidence type="ECO:0000259" key="1">
    <source>
        <dbReference type="Pfam" id="PF05685"/>
    </source>
</evidence>
<gene>
    <name evidence="2" type="ordered locus">PCC8801_0089</name>
</gene>
<dbReference type="STRING" id="41431.PCC8801_0089"/>
<dbReference type="InterPro" id="IPR011335">
    <property type="entry name" value="Restrct_endonuc-II-like"/>
</dbReference>
<protein>
    <recommendedName>
        <fullName evidence="1">Putative restriction endonuclease domain-containing protein</fullName>
    </recommendedName>
</protein>
<sequence>MTKTLPKAENRTLLTGIRWETYQRLSFDLAENPHQKLTYDQGILEIMTPLPEHEINKGFLGRLVQTTTEVLGLEILSLGSTTLSRKDLEKGIEPDECFYITNEALIRGQIKFDLTVDPAPDLAIEIDITSSSLNRLTIYESLGIGELWRFDGQDLFIYCLKQGRYQEQNASEVLPILSRSIILGFLKRRGEIGENALLREFRQWLLQSTDKLIKKTP</sequence>
<dbReference type="PANTHER" id="PTHR47152">
    <property type="entry name" value="SLR2084 PROTEIN-RELATED"/>
    <property type="match status" value="1"/>
</dbReference>
<feature type="domain" description="Putative restriction endonuclease" evidence="1">
    <location>
        <begin position="19"/>
        <end position="176"/>
    </location>
</feature>
<dbReference type="eggNOG" id="COG4636">
    <property type="taxonomic scope" value="Bacteria"/>
</dbReference>
<dbReference type="OrthoDB" id="427876at2"/>
<dbReference type="InterPro" id="IPR008538">
    <property type="entry name" value="Uma2"/>
</dbReference>
<dbReference type="AlphaFoldDB" id="B7K0P1"/>
<dbReference type="EMBL" id="CP001287">
    <property type="protein sequence ID" value="ACK64195.1"/>
    <property type="molecule type" value="Genomic_DNA"/>
</dbReference>
<dbReference type="SUPFAM" id="SSF52980">
    <property type="entry name" value="Restriction endonuclease-like"/>
    <property type="match status" value="1"/>
</dbReference>
<dbReference type="PANTHER" id="PTHR47152:SF2">
    <property type="entry name" value="SLR2084 PROTEIN"/>
    <property type="match status" value="1"/>
</dbReference>
<name>B7K0P1_RIPO1</name>
<dbReference type="Proteomes" id="UP000008204">
    <property type="component" value="Chromosome"/>
</dbReference>
<organism evidence="2 3">
    <name type="scientific">Rippkaea orientalis (strain PCC 8801 / RF-1)</name>
    <name type="common">Cyanothece sp. (strain PCC 8801)</name>
    <dbReference type="NCBI Taxonomy" id="41431"/>
    <lineage>
        <taxon>Bacteria</taxon>
        <taxon>Bacillati</taxon>
        <taxon>Cyanobacteriota</taxon>
        <taxon>Cyanophyceae</taxon>
        <taxon>Oscillatoriophycideae</taxon>
        <taxon>Chroococcales</taxon>
        <taxon>Aphanothecaceae</taxon>
        <taxon>Rippkaea</taxon>
        <taxon>Rippkaea orientalis</taxon>
    </lineage>
</organism>
<dbReference type="RefSeq" id="WP_012593472.1">
    <property type="nucleotide sequence ID" value="NC_011726.1"/>
</dbReference>